<feature type="region of interest" description="Disordered" evidence="4">
    <location>
        <begin position="393"/>
        <end position="419"/>
    </location>
</feature>
<dbReference type="PROSITE" id="PS51017">
    <property type="entry name" value="CCT"/>
    <property type="match status" value="1"/>
</dbReference>
<evidence type="ECO:0000259" key="5">
    <source>
        <dbReference type="PROSITE" id="PS51017"/>
    </source>
</evidence>
<reference evidence="6" key="1">
    <citation type="submission" date="2015-02" db="EMBL/GenBank/DDBJ databases">
        <title>A transcriptome of Wollemia nobilis - a relic of Gondwana.</title>
        <authorList>
            <person name="Chia J.Y."/>
            <person name="Leong Y.S."/>
            <person name="Abdul Karim S."/>
            <person name="Wan Azmi N."/>
            <person name="Hercus R."/>
            <person name="Croft L."/>
        </authorList>
    </citation>
    <scope>NUCLEOTIDE SEQUENCE</scope>
    <source>
        <strain evidence="6">MaeBrown</strain>
        <tissue evidence="6">Leaf</tissue>
    </source>
</reference>
<dbReference type="GO" id="GO:0003700">
    <property type="term" value="F:DNA-binding transcription factor activity"/>
    <property type="evidence" value="ECO:0007669"/>
    <property type="project" value="TreeGrafter"/>
</dbReference>
<dbReference type="AlphaFoldDB" id="A0A0C9RYT9"/>
<evidence type="ECO:0000256" key="4">
    <source>
        <dbReference type="SAM" id="MobiDB-lite"/>
    </source>
</evidence>
<dbReference type="EMBL" id="GCHU01002302">
    <property type="protein sequence ID" value="JAG89294.1"/>
    <property type="molecule type" value="Transcribed_RNA"/>
</dbReference>
<protein>
    <submittedName>
        <fullName evidence="6">TSA: Wollemia nobilis Ref_Wollemi_Transcript_2321_2433 transcribed RNA sequence</fullName>
    </submittedName>
</protein>
<dbReference type="GO" id="GO:0005634">
    <property type="term" value="C:nucleus"/>
    <property type="evidence" value="ECO:0007669"/>
    <property type="project" value="UniProtKB-SubCell"/>
</dbReference>
<dbReference type="InterPro" id="IPR010402">
    <property type="entry name" value="CCT_domain"/>
</dbReference>
<dbReference type="Pfam" id="PF06203">
    <property type="entry name" value="CCT"/>
    <property type="match status" value="1"/>
</dbReference>
<evidence type="ECO:0000256" key="2">
    <source>
        <dbReference type="ARBA" id="ARBA00023242"/>
    </source>
</evidence>
<evidence type="ECO:0000256" key="1">
    <source>
        <dbReference type="ARBA" id="ARBA00004123"/>
    </source>
</evidence>
<proteinExistence type="predicted"/>
<dbReference type="InterPro" id="IPR045281">
    <property type="entry name" value="CONSTANS-like"/>
</dbReference>
<sequence>MMSAEGDLMLAYSDNLLQGGDFGELDRVMLTGDLFEGMTVPQLDFEGGDLFGDRTPYDDKTPWTGDTQKQEVVLPIETEENRSTTRKMHHLSLDSLEETPFVQFTEAKIEPEQSILMGYPSSNGCTSSYPSVSYTPSIVSPTAQLATSFSQASLVSSRISLPNGQINLSNGQISVPNGQLSLPNCLPQILTSSVANELVLDDNENFSSSIQFSSTPRTSSSIELANFVSKADATGDSLSPLPTYIHKPSMMQRSFSSHSLDQLRVTPRVHETNYYPQFSPMYPSVQELSSPDSRLQPQLSDLQGMNTRPAFKSMRRVYSTGDIQTINGIQMSHGSASPLTSEIEEAGFKIGRYSAEERKERIHRYRKKRSERNFNKKIKYACRKTLADSRPRIRGRFARNEDAGDMLTSSHHDEDDEDEVDALQEDDEDFMLGNNTAIHQPREMINISTLHMNNGYPFGFKY</sequence>
<dbReference type="PANTHER" id="PTHR31319">
    <property type="entry name" value="ZINC FINGER PROTEIN CONSTANS-LIKE 4"/>
    <property type="match status" value="1"/>
</dbReference>
<comment type="subcellular location">
    <subcellularLocation>
        <location evidence="1 3">Nucleus</location>
    </subcellularLocation>
</comment>
<evidence type="ECO:0000313" key="6">
    <source>
        <dbReference type="EMBL" id="JAG89294.1"/>
    </source>
</evidence>
<keyword evidence="2 3" id="KW-0539">Nucleus</keyword>
<organism evidence="6">
    <name type="scientific">Wollemia nobilis</name>
    <dbReference type="NCBI Taxonomy" id="56998"/>
    <lineage>
        <taxon>Eukaryota</taxon>
        <taxon>Viridiplantae</taxon>
        <taxon>Streptophyta</taxon>
        <taxon>Embryophyta</taxon>
        <taxon>Tracheophyta</taxon>
        <taxon>Spermatophyta</taxon>
        <taxon>Pinopsida</taxon>
        <taxon>Pinidae</taxon>
        <taxon>Conifers II</taxon>
        <taxon>Araucariales</taxon>
        <taxon>Araucariaceae</taxon>
        <taxon>Wollemia</taxon>
    </lineage>
</organism>
<accession>A0A0C9RYT9</accession>
<feature type="domain" description="CCT" evidence="5">
    <location>
        <begin position="358"/>
        <end position="400"/>
    </location>
</feature>
<dbReference type="PANTHER" id="PTHR31319:SF114">
    <property type="entry name" value="OS12G0262400 PROTEIN"/>
    <property type="match status" value="1"/>
</dbReference>
<evidence type="ECO:0000256" key="3">
    <source>
        <dbReference type="PROSITE-ProRule" id="PRU00357"/>
    </source>
</evidence>
<name>A0A0C9RYT9_9CONI</name>